<accession>A0A3A3GJ08</accession>
<gene>
    <name evidence="1" type="ORF">DQX05_10765</name>
</gene>
<dbReference type="AlphaFoldDB" id="A0A3A3GJ08"/>
<name>A0A3A3GJ08_PANTH</name>
<dbReference type="Proteomes" id="UP000266177">
    <property type="component" value="Unassembled WGS sequence"/>
</dbReference>
<organism evidence="1 2">
    <name type="scientific">Paenibacillus thiaminolyticus</name>
    <name type="common">Bacillus thiaminolyticus</name>
    <dbReference type="NCBI Taxonomy" id="49283"/>
    <lineage>
        <taxon>Bacteria</taxon>
        <taxon>Bacillati</taxon>
        <taxon>Bacillota</taxon>
        <taxon>Bacilli</taxon>
        <taxon>Bacillales</taxon>
        <taxon>Paenibacillaceae</taxon>
        <taxon>Paenibacillus</taxon>
    </lineage>
</organism>
<dbReference type="RefSeq" id="WP_119793395.1">
    <property type="nucleotide sequence ID" value="NZ_QYZD01000007.1"/>
</dbReference>
<reference evidence="1 2" key="1">
    <citation type="submission" date="2018-09" db="EMBL/GenBank/DDBJ databases">
        <title>Paenibacillus SK2017-BO5.</title>
        <authorList>
            <person name="Piskunova J.V."/>
            <person name="Dubiley S.A."/>
            <person name="Severinov K.V."/>
        </authorList>
    </citation>
    <scope>NUCLEOTIDE SEQUENCE [LARGE SCALE GENOMIC DNA]</scope>
    <source>
        <strain evidence="1 2">BO5</strain>
    </source>
</reference>
<evidence type="ECO:0000313" key="2">
    <source>
        <dbReference type="Proteomes" id="UP000266177"/>
    </source>
</evidence>
<protein>
    <submittedName>
        <fullName evidence="1">Cobyrinic acid a,c-diamide synthase</fullName>
    </submittedName>
</protein>
<comment type="caution">
    <text evidence="1">The sequence shown here is derived from an EMBL/GenBank/DDBJ whole genome shotgun (WGS) entry which is preliminary data.</text>
</comment>
<evidence type="ECO:0000313" key="1">
    <source>
        <dbReference type="EMBL" id="RJG24328.1"/>
    </source>
</evidence>
<dbReference type="OrthoDB" id="2695569at2"/>
<dbReference type="EMBL" id="QYZD01000007">
    <property type="protein sequence ID" value="RJG24328.1"/>
    <property type="molecule type" value="Genomic_DNA"/>
</dbReference>
<proteinExistence type="predicted"/>
<sequence>MSLPGIPVPKERLSDEDIERFVRCRHCYYRKCRNAHESSWVYAAQASVNQIVHAYYSRAPEARTAASVLSDMESYWTPEQERFPSEQHYLRIKRSVFHFLDEYLTGEAPGHALLLGEKLNVQAGELGADLSMTLQVAECSDSSLVIRRYVVADEPQVFKAYVQFVLVFAYKAFGRLPDRIEIYALMNGSAYAFRPKEEHYHSSLDFVRLMLGVMNEGPAGSGLYH</sequence>